<evidence type="ECO:0000313" key="2">
    <source>
        <dbReference type="EMBL" id="KAK3108052.1"/>
    </source>
</evidence>
<dbReference type="PRINTS" id="PR01345">
    <property type="entry name" value="CERVTRCPTASE"/>
</dbReference>
<dbReference type="InterPro" id="IPR043502">
    <property type="entry name" value="DNA/RNA_pol_sf"/>
</dbReference>
<dbReference type="GO" id="GO:0003824">
    <property type="term" value="F:catalytic activity"/>
    <property type="evidence" value="ECO:0007669"/>
    <property type="project" value="InterPro"/>
</dbReference>
<dbReference type="Gene3D" id="3.60.10.10">
    <property type="entry name" value="Endonuclease/exonuclease/phosphatase"/>
    <property type="match status" value="1"/>
</dbReference>
<feature type="domain" description="Reverse transcriptase" evidence="1">
    <location>
        <begin position="352"/>
        <end position="603"/>
    </location>
</feature>
<name>A0AA88YMN0_PINIB</name>
<dbReference type="CDD" id="cd01650">
    <property type="entry name" value="RT_nLTR_like"/>
    <property type="match status" value="1"/>
</dbReference>
<dbReference type="PROSITE" id="PS50878">
    <property type="entry name" value="RT_POL"/>
    <property type="match status" value="1"/>
</dbReference>
<dbReference type="Proteomes" id="UP001186944">
    <property type="component" value="Unassembled WGS sequence"/>
</dbReference>
<dbReference type="InterPro" id="IPR036691">
    <property type="entry name" value="Endo/exonu/phosph_ase_sf"/>
</dbReference>
<dbReference type="SUPFAM" id="SSF56672">
    <property type="entry name" value="DNA/RNA polymerases"/>
    <property type="match status" value="1"/>
</dbReference>
<dbReference type="Pfam" id="PF00078">
    <property type="entry name" value="RVT_1"/>
    <property type="match status" value="1"/>
</dbReference>
<dbReference type="PANTHER" id="PTHR33332">
    <property type="entry name" value="REVERSE TRANSCRIPTASE DOMAIN-CONTAINING PROTEIN"/>
    <property type="match status" value="1"/>
</dbReference>
<dbReference type="SUPFAM" id="SSF56219">
    <property type="entry name" value="DNase I-like"/>
    <property type="match status" value="1"/>
</dbReference>
<evidence type="ECO:0000313" key="3">
    <source>
        <dbReference type="Proteomes" id="UP001186944"/>
    </source>
</evidence>
<dbReference type="InterPro" id="IPR000477">
    <property type="entry name" value="RT_dom"/>
</dbReference>
<protein>
    <recommendedName>
        <fullName evidence="1">Reverse transcriptase domain-containing protein</fullName>
    </recommendedName>
</protein>
<comment type="caution">
    <text evidence="2">The sequence shown here is derived from an EMBL/GenBank/DDBJ whole genome shotgun (WGS) entry which is preliminary data.</text>
</comment>
<dbReference type="EMBL" id="VSWD01000001">
    <property type="protein sequence ID" value="KAK3108052.1"/>
    <property type="molecule type" value="Genomic_DNA"/>
</dbReference>
<dbReference type="AlphaFoldDB" id="A0AA88YMN0"/>
<dbReference type="InterPro" id="IPR005135">
    <property type="entry name" value="Endo/exonuclease/phosphatase"/>
</dbReference>
<organism evidence="2 3">
    <name type="scientific">Pinctada imbricata</name>
    <name type="common">Atlantic pearl-oyster</name>
    <name type="synonym">Pinctada martensii</name>
    <dbReference type="NCBI Taxonomy" id="66713"/>
    <lineage>
        <taxon>Eukaryota</taxon>
        <taxon>Metazoa</taxon>
        <taxon>Spiralia</taxon>
        <taxon>Lophotrochozoa</taxon>
        <taxon>Mollusca</taxon>
        <taxon>Bivalvia</taxon>
        <taxon>Autobranchia</taxon>
        <taxon>Pteriomorphia</taxon>
        <taxon>Pterioida</taxon>
        <taxon>Pterioidea</taxon>
        <taxon>Pteriidae</taxon>
        <taxon>Pinctada</taxon>
    </lineage>
</organism>
<proteinExistence type="predicted"/>
<dbReference type="Pfam" id="PF14529">
    <property type="entry name" value="Exo_endo_phos_2"/>
    <property type="match status" value="1"/>
</dbReference>
<reference evidence="2" key="1">
    <citation type="submission" date="2019-08" db="EMBL/GenBank/DDBJ databases">
        <title>The improved chromosome-level genome for the pearl oyster Pinctada fucata martensii using PacBio sequencing and Hi-C.</title>
        <authorList>
            <person name="Zheng Z."/>
        </authorList>
    </citation>
    <scope>NUCLEOTIDE SEQUENCE</scope>
    <source>
        <strain evidence="2">ZZ-2019</strain>
        <tissue evidence="2">Adductor muscle</tissue>
    </source>
</reference>
<keyword evidence="3" id="KW-1185">Reference proteome</keyword>
<accession>A0AA88YMN0</accession>
<sequence>MEIDIPHTFKILLGDFNLKEINWEHEYSYANEDHISWKFLELCRDNFLVQHVKQHTRIREGSTPSTLDLIFTNLHYIVNDVLYLPPLGSSDHLTISFNLNVYSFKDMTTRKKFLYFKGEYELIKQQIENINWEIELEEQSMENAWNNFMSKITNIIKENVPERIASANSKYYQTPWMNQEAKMAIKNKRKLWRNFIYCPNTYNRYRYKLARNEAAYQVKVARKTYELSIAANIKKDSKSFWRYVKSKTKVKETIPNLKHNGVTMDTEIDKATLLNNYFTSVFTVESALDQPSLDDRNFITVLDDIDIKKEEIQKFLEKINPSKSPGNDNLHPKFLKETAKEISQPLSILCRLSLDQSVIPAQWKQANISAIHKKGNKDTPSNYRPISLTSLACKTMEKLLRDQLVKHMNSNKLFTEHQHGFRSGYSCATQLIGVLDNWTSNLDNKIDTDVVYLDFQKAFDTVPHKRLLTKLNAYGIRGKVFNWIKEFLTNRKQRVVLNGQNSCWTDVTSGIPQGTVLGPILFLIYINDLPEAVENAVKLFADDTKLYGQVNNLSDEIKMQQDITKLTNWSDKWLLKFNADKCKHMHIGKNYHATSYSMDGKEISKTNCERDLGVMIDDQLKFQQHINTAVKKANQKLGIIKRNFNHLDKNSFVSLYKALVRPHLEYASSVWSTIFKKDAIAIENTQRRATKILRGISNLTYPERLKYLGLPSLEYRRIRSDMIQVYKFLNNIDKMDDDLLKINENSRTRGHNKKLLKSHSRLNVRKFSFTERVVNTWNNLPSDVINSKNINLFKSQLNKHWKNQEIKFNPACLISYSQPELVQRLSHRTRTDLESRETNG</sequence>
<evidence type="ECO:0000259" key="1">
    <source>
        <dbReference type="PROSITE" id="PS50878"/>
    </source>
</evidence>
<gene>
    <name evidence="2" type="ORF">FSP39_000221</name>
</gene>